<dbReference type="EMBL" id="CDMY01000307">
    <property type="protein sequence ID" value="CEM01680.1"/>
    <property type="molecule type" value="Genomic_DNA"/>
</dbReference>
<proteinExistence type="predicted"/>
<dbReference type="AlphaFoldDB" id="A0A0G4EUB3"/>
<feature type="region of interest" description="Disordered" evidence="1">
    <location>
        <begin position="47"/>
        <end position="67"/>
    </location>
</feature>
<gene>
    <name evidence="2" type="ORF">Vbra_13270</name>
</gene>
<evidence type="ECO:0000313" key="2">
    <source>
        <dbReference type="EMBL" id="CEM01680.1"/>
    </source>
</evidence>
<reference evidence="2 3" key="1">
    <citation type="submission" date="2014-11" db="EMBL/GenBank/DDBJ databases">
        <authorList>
            <person name="Zhu J."/>
            <person name="Qi W."/>
            <person name="Song R."/>
        </authorList>
    </citation>
    <scope>NUCLEOTIDE SEQUENCE [LARGE SCALE GENOMIC DNA]</scope>
</reference>
<accession>A0A0G4EUB3</accession>
<evidence type="ECO:0000313" key="3">
    <source>
        <dbReference type="Proteomes" id="UP000041254"/>
    </source>
</evidence>
<dbReference type="InParanoid" id="A0A0G4EUB3"/>
<evidence type="ECO:0000256" key="1">
    <source>
        <dbReference type="SAM" id="MobiDB-lite"/>
    </source>
</evidence>
<protein>
    <submittedName>
        <fullName evidence="2">Uncharacterized protein</fullName>
    </submittedName>
</protein>
<organism evidence="2 3">
    <name type="scientific">Vitrella brassicaformis (strain CCMP3155)</name>
    <dbReference type="NCBI Taxonomy" id="1169540"/>
    <lineage>
        <taxon>Eukaryota</taxon>
        <taxon>Sar</taxon>
        <taxon>Alveolata</taxon>
        <taxon>Colpodellida</taxon>
        <taxon>Vitrellaceae</taxon>
        <taxon>Vitrella</taxon>
    </lineage>
</organism>
<dbReference type="VEuPathDB" id="CryptoDB:Vbra_13270"/>
<name>A0A0G4EUB3_VITBC</name>
<sequence length="89" mass="9377">MGPRIYGKLVIWDTLGRVPFIRGPLYVVGHGADEGVILVMTPPVEAQEQPAAGEDGDGDATDTAQEGLGLVATSRCPHSTGHRRKRAVG</sequence>
<keyword evidence="3" id="KW-1185">Reference proteome</keyword>
<dbReference type="Proteomes" id="UP000041254">
    <property type="component" value="Unassembled WGS sequence"/>
</dbReference>